<organism evidence="1">
    <name type="scientific">Rhizophora mucronata</name>
    <name type="common">Asiatic mangrove</name>
    <dbReference type="NCBI Taxonomy" id="61149"/>
    <lineage>
        <taxon>Eukaryota</taxon>
        <taxon>Viridiplantae</taxon>
        <taxon>Streptophyta</taxon>
        <taxon>Embryophyta</taxon>
        <taxon>Tracheophyta</taxon>
        <taxon>Spermatophyta</taxon>
        <taxon>Magnoliopsida</taxon>
        <taxon>eudicotyledons</taxon>
        <taxon>Gunneridae</taxon>
        <taxon>Pentapetalae</taxon>
        <taxon>rosids</taxon>
        <taxon>fabids</taxon>
        <taxon>Malpighiales</taxon>
        <taxon>Rhizophoraceae</taxon>
        <taxon>Rhizophora</taxon>
    </lineage>
</organism>
<dbReference type="EMBL" id="GGEC01066194">
    <property type="protein sequence ID" value="MBX46678.1"/>
    <property type="molecule type" value="Transcribed_RNA"/>
</dbReference>
<protein>
    <submittedName>
        <fullName evidence="1">Uncharacterized protein</fullName>
    </submittedName>
</protein>
<proteinExistence type="predicted"/>
<dbReference type="AlphaFoldDB" id="A0A2P2NVY0"/>
<reference evidence="1" key="1">
    <citation type="submission" date="2018-02" db="EMBL/GenBank/DDBJ databases">
        <title>Rhizophora mucronata_Transcriptome.</title>
        <authorList>
            <person name="Meera S.P."/>
            <person name="Sreeshan A."/>
            <person name="Augustine A."/>
        </authorList>
    </citation>
    <scope>NUCLEOTIDE SEQUENCE</scope>
    <source>
        <tissue evidence="1">Leaf</tissue>
    </source>
</reference>
<name>A0A2P2NVY0_RHIMU</name>
<evidence type="ECO:0000313" key="1">
    <source>
        <dbReference type="EMBL" id="MBX46678.1"/>
    </source>
</evidence>
<accession>A0A2P2NVY0</accession>
<sequence length="42" mass="4906">MHIENIPGELLKLSSCTIQKQCIIKDRTSEAWEKQHGFIMTF</sequence>